<dbReference type="Pfam" id="PF00440">
    <property type="entry name" value="TetR_N"/>
    <property type="match status" value="1"/>
</dbReference>
<dbReference type="PRINTS" id="PR00455">
    <property type="entry name" value="HTHTETR"/>
</dbReference>
<dbReference type="InterPro" id="IPR001647">
    <property type="entry name" value="HTH_TetR"/>
</dbReference>
<dbReference type="InterPro" id="IPR009057">
    <property type="entry name" value="Homeodomain-like_sf"/>
</dbReference>
<evidence type="ECO:0000256" key="4">
    <source>
        <dbReference type="PROSITE-ProRule" id="PRU00335"/>
    </source>
</evidence>
<evidence type="ECO:0000256" key="1">
    <source>
        <dbReference type="ARBA" id="ARBA00023015"/>
    </source>
</evidence>
<feature type="DNA-binding region" description="H-T-H motif" evidence="4">
    <location>
        <begin position="72"/>
        <end position="91"/>
    </location>
</feature>
<gene>
    <name evidence="7" type="ORF">GCM10025780_30580</name>
</gene>
<organism evidence="7 8">
    <name type="scientific">Frondihabitans cladoniiphilus</name>
    <dbReference type="NCBI Taxonomy" id="715785"/>
    <lineage>
        <taxon>Bacteria</taxon>
        <taxon>Bacillati</taxon>
        <taxon>Actinomycetota</taxon>
        <taxon>Actinomycetes</taxon>
        <taxon>Micrococcales</taxon>
        <taxon>Microbacteriaceae</taxon>
        <taxon>Frondihabitans</taxon>
    </lineage>
</organism>
<evidence type="ECO:0000313" key="7">
    <source>
        <dbReference type="EMBL" id="GAA4682859.1"/>
    </source>
</evidence>
<feature type="region of interest" description="Disordered" evidence="5">
    <location>
        <begin position="144"/>
        <end position="200"/>
    </location>
</feature>
<dbReference type="PANTHER" id="PTHR30055:SF234">
    <property type="entry name" value="HTH-TYPE TRANSCRIPTIONAL REGULATOR BETI"/>
    <property type="match status" value="1"/>
</dbReference>
<dbReference type="InterPro" id="IPR050109">
    <property type="entry name" value="HTH-type_TetR-like_transc_reg"/>
</dbReference>
<keyword evidence="3" id="KW-0804">Transcription</keyword>
<evidence type="ECO:0000313" key="8">
    <source>
        <dbReference type="Proteomes" id="UP001501295"/>
    </source>
</evidence>
<dbReference type="EMBL" id="BAABLM010000009">
    <property type="protein sequence ID" value="GAA4682859.1"/>
    <property type="molecule type" value="Genomic_DNA"/>
</dbReference>
<dbReference type="Proteomes" id="UP001501295">
    <property type="component" value="Unassembled WGS sequence"/>
</dbReference>
<reference evidence="8" key="1">
    <citation type="journal article" date="2019" name="Int. J. Syst. Evol. Microbiol.">
        <title>The Global Catalogue of Microorganisms (GCM) 10K type strain sequencing project: providing services to taxonomists for standard genome sequencing and annotation.</title>
        <authorList>
            <consortium name="The Broad Institute Genomics Platform"/>
            <consortium name="The Broad Institute Genome Sequencing Center for Infectious Disease"/>
            <person name="Wu L."/>
            <person name="Ma J."/>
        </authorList>
    </citation>
    <scope>NUCLEOTIDE SEQUENCE [LARGE SCALE GENOMIC DNA]</scope>
    <source>
        <strain evidence="8">JCM 18956</strain>
    </source>
</reference>
<keyword evidence="2 4" id="KW-0238">DNA-binding</keyword>
<evidence type="ECO:0000256" key="3">
    <source>
        <dbReference type="ARBA" id="ARBA00023163"/>
    </source>
</evidence>
<feature type="region of interest" description="Disordered" evidence="5">
    <location>
        <begin position="1"/>
        <end position="26"/>
    </location>
</feature>
<evidence type="ECO:0000256" key="2">
    <source>
        <dbReference type="ARBA" id="ARBA00023125"/>
    </source>
</evidence>
<sequence length="200" mass="21785">MRMTSKSAPPGNPLTGTSISRDGECLTPAGRWENEMAALPKPPRQERSRKTVAAVLDAAEEAIAQFGIERFTTGDVAQISGVSIGTVYNYFHDRVAILDSIRPHRLTADKILTEIGDQLQNVLTHAAGEMSQRVQDTLNDLVAPSRTTSRPWPDSRLTAQHTVPTMDPTGPSGRGSVDLEVDGVVQEHRKPVPDATPERR</sequence>
<dbReference type="SUPFAM" id="SSF46689">
    <property type="entry name" value="Homeodomain-like"/>
    <property type="match status" value="1"/>
</dbReference>
<feature type="compositionally biased region" description="Basic and acidic residues" evidence="5">
    <location>
        <begin position="185"/>
        <end position="200"/>
    </location>
</feature>
<accession>A0ABP8W819</accession>
<name>A0ABP8W819_9MICO</name>
<dbReference type="PROSITE" id="PS50977">
    <property type="entry name" value="HTH_TETR_2"/>
    <property type="match status" value="1"/>
</dbReference>
<keyword evidence="1" id="KW-0805">Transcription regulation</keyword>
<dbReference type="Gene3D" id="1.10.357.10">
    <property type="entry name" value="Tetracycline Repressor, domain 2"/>
    <property type="match status" value="1"/>
</dbReference>
<protein>
    <recommendedName>
        <fullName evidence="6">HTH tetR-type domain-containing protein</fullName>
    </recommendedName>
</protein>
<comment type="caution">
    <text evidence="7">The sequence shown here is derived from an EMBL/GenBank/DDBJ whole genome shotgun (WGS) entry which is preliminary data.</text>
</comment>
<feature type="domain" description="HTH tetR-type" evidence="6">
    <location>
        <begin position="49"/>
        <end position="109"/>
    </location>
</feature>
<evidence type="ECO:0000259" key="6">
    <source>
        <dbReference type="PROSITE" id="PS50977"/>
    </source>
</evidence>
<keyword evidence="8" id="KW-1185">Reference proteome</keyword>
<proteinExistence type="predicted"/>
<evidence type="ECO:0000256" key="5">
    <source>
        <dbReference type="SAM" id="MobiDB-lite"/>
    </source>
</evidence>
<dbReference type="PANTHER" id="PTHR30055">
    <property type="entry name" value="HTH-TYPE TRANSCRIPTIONAL REGULATOR RUTR"/>
    <property type="match status" value="1"/>
</dbReference>